<evidence type="ECO:0000313" key="3">
    <source>
        <dbReference type="EMBL" id="KAF4313164.1"/>
    </source>
</evidence>
<dbReference type="SMART" id="SM00581">
    <property type="entry name" value="PSP"/>
    <property type="match status" value="1"/>
</dbReference>
<feature type="domain" description="PSP proline-rich" evidence="2">
    <location>
        <begin position="284"/>
        <end position="337"/>
    </location>
</feature>
<dbReference type="PANTHER" id="PTHR12785">
    <property type="entry name" value="SPLICING FACTOR 3B"/>
    <property type="match status" value="1"/>
</dbReference>
<dbReference type="InterPro" id="IPR007180">
    <property type="entry name" value="DUF382"/>
</dbReference>
<feature type="compositionally biased region" description="Polar residues" evidence="1">
    <location>
        <begin position="57"/>
        <end position="69"/>
    </location>
</feature>
<feature type="compositionally biased region" description="Basic and acidic residues" evidence="1">
    <location>
        <begin position="523"/>
        <end position="540"/>
    </location>
</feature>
<evidence type="ECO:0000313" key="4">
    <source>
        <dbReference type="Proteomes" id="UP000572817"/>
    </source>
</evidence>
<dbReference type="EMBL" id="WWBZ02000001">
    <property type="protein sequence ID" value="KAF4313164.1"/>
    <property type="molecule type" value="Genomic_DNA"/>
</dbReference>
<keyword evidence="4" id="KW-1185">Reference proteome</keyword>
<dbReference type="InterPro" id="IPR006568">
    <property type="entry name" value="PSP_pro-rich"/>
</dbReference>
<feature type="region of interest" description="Disordered" evidence="1">
    <location>
        <begin position="1"/>
        <end position="75"/>
    </location>
</feature>
<dbReference type="PANTHER" id="PTHR12785:SF6">
    <property type="entry name" value="SPLICING FACTOR 3B SUBUNIT 2"/>
    <property type="match status" value="1"/>
</dbReference>
<accession>A0A8H4N6L9</accession>
<comment type="caution">
    <text evidence="3">The sequence shown here is derived from an EMBL/GenBank/DDBJ whole genome shotgun (WGS) entry which is preliminary data.</text>
</comment>
<sequence>MSGGAKKAVSKNAWRRAKAKKEKAETTSSRDVSEQPTTENSADPQPKPESETRADNDVQSATDGNTATSDALAIIQDDITDDDPLFEQFKGVLERFQRSKGDDNENQVTQKPEIYFDEDEVPEEDDNQPKPMSKKKKKEMNKLSVAELKALVRKPDLVEWTDVSSPDPRLLVAIKSHRNVVPVPTHWSLKREYLSSKRGIEKPPFALPKFIQETGIAEMRDAVLEKQDQQSLKQKQRERVQGKINKLDIDYQKLYEAFFRFQTKPELTRYGEVYYEGKEYETNLRHLRPGELSEELKEALSIPPGAPPPWLINMQRFGPPPSYPALKIPGLNAPPPPGAQWGFHPGGYGKPPVDEYNRPLYGGDVFGVLQPNQPEHVGEPVEKTLWGELQEPEEESEEEEESEDEEEEEDEESEVGGMDTSGLVTPGGIASTAPSEFGGAESVGGDFTLRKQRRGTETEEPTQPRSAYTVVPEQNIRASGFFGGEKAYDLKSAQQNLPVLGQEDSNRKKRKAGDVDVSVDVDSLEREDRLSRDEVKRQYEAQRQAEQQGGWGAYQDDLSSMIAEESAKRLKKDQERRSRR</sequence>
<feature type="compositionally biased region" description="Basic and acidic residues" evidence="1">
    <location>
        <begin position="565"/>
        <end position="580"/>
    </location>
</feature>
<feature type="compositionally biased region" description="Acidic residues" evidence="1">
    <location>
        <begin position="115"/>
        <end position="126"/>
    </location>
</feature>
<dbReference type="Proteomes" id="UP000572817">
    <property type="component" value="Unassembled WGS sequence"/>
</dbReference>
<dbReference type="AlphaFoldDB" id="A0A8H4N6L9"/>
<feature type="compositionally biased region" description="Basic and acidic residues" evidence="1">
    <location>
        <begin position="46"/>
        <end position="56"/>
    </location>
</feature>
<evidence type="ECO:0000259" key="2">
    <source>
        <dbReference type="SMART" id="SM00581"/>
    </source>
</evidence>
<feature type="region of interest" description="Disordered" evidence="1">
    <location>
        <begin position="387"/>
        <end position="472"/>
    </location>
</feature>
<dbReference type="Pfam" id="PF04037">
    <property type="entry name" value="DUF382"/>
    <property type="match status" value="1"/>
</dbReference>
<name>A0A8H4N6L9_9PEZI</name>
<protein>
    <submittedName>
        <fullName evidence="3">PSP proline-rich</fullName>
    </submittedName>
</protein>
<feature type="region of interest" description="Disordered" evidence="1">
    <location>
        <begin position="96"/>
        <end position="140"/>
    </location>
</feature>
<feature type="compositionally biased region" description="Polar residues" evidence="1">
    <location>
        <begin position="26"/>
        <end position="43"/>
    </location>
</feature>
<dbReference type="GO" id="GO:0005634">
    <property type="term" value="C:nucleus"/>
    <property type="evidence" value="ECO:0007669"/>
    <property type="project" value="InterPro"/>
</dbReference>
<organism evidence="3 4">
    <name type="scientific">Botryosphaeria dothidea</name>
    <dbReference type="NCBI Taxonomy" id="55169"/>
    <lineage>
        <taxon>Eukaryota</taxon>
        <taxon>Fungi</taxon>
        <taxon>Dikarya</taxon>
        <taxon>Ascomycota</taxon>
        <taxon>Pezizomycotina</taxon>
        <taxon>Dothideomycetes</taxon>
        <taxon>Dothideomycetes incertae sedis</taxon>
        <taxon>Botryosphaeriales</taxon>
        <taxon>Botryosphaeriaceae</taxon>
        <taxon>Botryosphaeria</taxon>
    </lineage>
</organism>
<reference evidence="3" key="1">
    <citation type="submission" date="2020-04" db="EMBL/GenBank/DDBJ databases">
        <title>Genome Assembly and Annotation of Botryosphaeria dothidea sdau 11-99, a Latent Pathogen of Apple Fruit Ring Rot in China.</title>
        <authorList>
            <person name="Yu C."/>
            <person name="Diao Y."/>
            <person name="Lu Q."/>
            <person name="Zhao J."/>
            <person name="Cui S."/>
            <person name="Peng C."/>
            <person name="He B."/>
            <person name="Liu H."/>
        </authorList>
    </citation>
    <scope>NUCLEOTIDE SEQUENCE [LARGE SCALE GENOMIC DNA]</scope>
    <source>
        <strain evidence="3">Sdau11-99</strain>
    </source>
</reference>
<gene>
    <name evidence="3" type="ORF">GTA08_BOTSDO00159</name>
</gene>
<proteinExistence type="predicted"/>
<evidence type="ECO:0000256" key="1">
    <source>
        <dbReference type="SAM" id="MobiDB-lite"/>
    </source>
</evidence>
<feature type="compositionally biased region" description="Acidic residues" evidence="1">
    <location>
        <begin position="390"/>
        <end position="414"/>
    </location>
</feature>
<dbReference type="Pfam" id="PF04046">
    <property type="entry name" value="PSP"/>
    <property type="match status" value="1"/>
</dbReference>
<dbReference type="OrthoDB" id="10260794at2759"/>
<feature type="region of interest" description="Disordered" evidence="1">
    <location>
        <begin position="498"/>
        <end position="580"/>
    </location>
</feature>
<dbReference type="InterPro" id="IPR052584">
    <property type="entry name" value="U2_snRNP_Complex_Component"/>
</dbReference>